<accession>A0ABP6CNA6</accession>
<dbReference type="RefSeq" id="WP_344387162.1">
    <property type="nucleotide sequence ID" value="NZ_BAAASJ010000004.1"/>
</dbReference>
<feature type="region of interest" description="Disordered" evidence="1">
    <location>
        <begin position="130"/>
        <end position="205"/>
    </location>
</feature>
<evidence type="ECO:0000313" key="2">
    <source>
        <dbReference type="EMBL" id="GAA2621351.1"/>
    </source>
</evidence>
<proteinExistence type="predicted"/>
<feature type="compositionally biased region" description="Basic residues" evidence="1">
    <location>
        <begin position="145"/>
        <end position="159"/>
    </location>
</feature>
<evidence type="ECO:0000313" key="3">
    <source>
        <dbReference type="Proteomes" id="UP001500151"/>
    </source>
</evidence>
<evidence type="ECO:0000256" key="1">
    <source>
        <dbReference type="SAM" id="MobiDB-lite"/>
    </source>
</evidence>
<name>A0ABP6CNA6_9ACTN</name>
<feature type="compositionally biased region" description="Low complexity" evidence="1">
    <location>
        <begin position="130"/>
        <end position="144"/>
    </location>
</feature>
<organism evidence="2 3">
    <name type="scientific">Streptomyces vastus</name>
    <dbReference type="NCBI Taxonomy" id="285451"/>
    <lineage>
        <taxon>Bacteria</taxon>
        <taxon>Bacillati</taxon>
        <taxon>Actinomycetota</taxon>
        <taxon>Actinomycetes</taxon>
        <taxon>Kitasatosporales</taxon>
        <taxon>Streptomycetaceae</taxon>
        <taxon>Streptomyces</taxon>
    </lineage>
</organism>
<feature type="compositionally biased region" description="Polar residues" evidence="1">
    <location>
        <begin position="187"/>
        <end position="201"/>
    </location>
</feature>
<dbReference type="Proteomes" id="UP001500151">
    <property type="component" value="Unassembled WGS sequence"/>
</dbReference>
<protein>
    <submittedName>
        <fullName evidence="2">Uncharacterized protein</fullName>
    </submittedName>
</protein>
<gene>
    <name evidence="2" type="ORF">GCM10010307_05170</name>
</gene>
<keyword evidence="3" id="KW-1185">Reference proteome</keyword>
<comment type="caution">
    <text evidence="2">The sequence shown here is derived from an EMBL/GenBank/DDBJ whole genome shotgun (WGS) entry which is preliminary data.</text>
</comment>
<reference evidence="3" key="1">
    <citation type="journal article" date="2019" name="Int. J. Syst. Evol. Microbiol.">
        <title>The Global Catalogue of Microorganisms (GCM) 10K type strain sequencing project: providing services to taxonomists for standard genome sequencing and annotation.</title>
        <authorList>
            <consortium name="The Broad Institute Genomics Platform"/>
            <consortium name="The Broad Institute Genome Sequencing Center for Infectious Disease"/>
            <person name="Wu L."/>
            <person name="Ma J."/>
        </authorList>
    </citation>
    <scope>NUCLEOTIDE SEQUENCE [LARGE SCALE GENOMIC DNA]</scope>
    <source>
        <strain evidence="3">JCM 4524</strain>
    </source>
</reference>
<dbReference type="EMBL" id="BAAASJ010000004">
    <property type="protein sequence ID" value="GAA2621351.1"/>
    <property type="molecule type" value="Genomic_DNA"/>
</dbReference>
<feature type="compositionally biased region" description="Low complexity" evidence="1">
    <location>
        <begin position="169"/>
        <end position="179"/>
    </location>
</feature>
<sequence length="303" mass="30997">MANCCGAARCTCRVTAGPGITVEGNGSAGAPYVISGGGGTTALQAADTPTVDATVTGTGAAGDPYEVSAAVILDPAPPGGGTNLLEAGPDGLYVECADVRTCFSAGDGATYDQTTGEISARLSAASAGASSSACASCGPTSRSAWRTRRAGARSRRAPPRRSPWRDPRTSTSAWSTATSLRPACGTRSVSLRSGTTSSANTRPPERCSWSARARFTGSLSLRCEHLLAGDVVQVRMSEWEGANLKRVHPIHEVMGTAGGTYAVVPLVKRLGPGRSMRVRLLNQSAGGIEVASAVLKALVWKES</sequence>